<evidence type="ECO:0000313" key="2">
    <source>
        <dbReference type="Proteomes" id="UP000184267"/>
    </source>
</evidence>
<protein>
    <submittedName>
        <fullName evidence="1">Uncharacterized protein</fullName>
    </submittedName>
</protein>
<dbReference type="STRING" id="154538.A0A1M2VS53"/>
<proteinExistence type="predicted"/>
<keyword evidence="2" id="KW-1185">Reference proteome</keyword>
<dbReference type="Proteomes" id="UP000184267">
    <property type="component" value="Unassembled WGS sequence"/>
</dbReference>
<accession>A0A1M2VS53</accession>
<reference evidence="1 2" key="1">
    <citation type="submission" date="2016-10" db="EMBL/GenBank/DDBJ databases">
        <title>Genome sequence of the basidiomycete white-rot fungus Trametes pubescens.</title>
        <authorList>
            <person name="Makela M.R."/>
            <person name="Granchi Z."/>
            <person name="Peng M."/>
            <person name="De Vries R.P."/>
            <person name="Grigoriev I."/>
            <person name="Riley R."/>
            <person name="Hilden K."/>
        </authorList>
    </citation>
    <scope>NUCLEOTIDE SEQUENCE [LARGE SCALE GENOMIC DNA]</scope>
    <source>
        <strain evidence="1 2">FBCC735</strain>
    </source>
</reference>
<comment type="caution">
    <text evidence="1">The sequence shown here is derived from an EMBL/GenBank/DDBJ whole genome shotgun (WGS) entry which is preliminary data.</text>
</comment>
<dbReference type="AlphaFoldDB" id="A0A1M2VS53"/>
<dbReference type="OrthoDB" id="25002at2759"/>
<gene>
    <name evidence="1" type="ORF">TRAPUB_13098</name>
</gene>
<sequence>MFAVEAQYYRDPPQLLPANYLKFHHPYFTPSEVEKLSDKQRGKLSITQEEKARQQACGFIEAVGLGIGL</sequence>
<evidence type="ECO:0000313" key="1">
    <source>
        <dbReference type="EMBL" id="OJT10406.1"/>
    </source>
</evidence>
<organism evidence="1 2">
    <name type="scientific">Trametes pubescens</name>
    <name type="common">White-rot fungus</name>
    <dbReference type="NCBI Taxonomy" id="154538"/>
    <lineage>
        <taxon>Eukaryota</taxon>
        <taxon>Fungi</taxon>
        <taxon>Dikarya</taxon>
        <taxon>Basidiomycota</taxon>
        <taxon>Agaricomycotina</taxon>
        <taxon>Agaricomycetes</taxon>
        <taxon>Polyporales</taxon>
        <taxon>Polyporaceae</taxon>
        <taxon>Trametes</taxon>
    </lineage>
</organism>
<name>A0A1M2VS53_TRAPU</name>
<dbReference type="EMBL" id="MNAD01000777">
    <property type="protein sequence ID" value="OJT10406.1"/>
    <property type="molecule type" value="Genomic_DNA"/>
</dbReference>